<organism evidence="2 3">
    <name type="scientific">Setaria viridis</name>
    <name type="common">Green bristlegrass</name>
    <name type="synonym">Setaria italica subsp. viridis</name>
    <dbReference type="NCBI Taxonomy" id="4556"/>
    <lineage>
        <taxon>Eukaryota</taxon>
        <taxon>Viridiplantae</taxon>
        <taxon>Streptophyta</taxon>
        <taxon>Embryophyta</taxon>
        <taxon>Tracheophyta</taxon>
        <taxon>Spermatophyta</taxon>
        <taxon>Magnoliopsida</taxon>
        <taxon>Liliopsida</taxon>
        <taxon>Poales</taxon>
        <taxon>Poaceae</taxon>
        <taxon>PACMAD clade</taxon>
        <taxon>Panicoideae</taxon>
        <taxon>Panicodae</taxon>
        <taxon>Paniceae</taxon>
        <taxon>Cenchrinae</taxon>
        <taxon>Setaria</taxon>
    </lineage>
</organism>
<sequence>MWGTARHRSPGGSPAPGSLPPLLWKSDVAPAGEPTAAIAVEPDAAAPAGESAALAGTLVGEPATAAPVGGRAVPAAALAGEPVVAVAAARTGERAAPIAAPCSGACNARRRSRGRARGASRRSSSKGPRAEA</sequence>
<proteinExistence type="predicted"/>
<reference evidence="2" key="1">
    <citation type="submission" date="2019-03" db="EMBL/GenBank/DDBJ databases">
        <title>WGS assembly of Setaria viridis.</title>
        <authorList>
            <person name="Huang P."/>
            <person name="Jenkins J."/>
            <person name="Grimwood J."/>
            <person name="Barry K."/>
            <person name="Healey A."/>
            <person name="Mamidi S."/>
            <person name="Sreedasyam A."/>
            <person name="Shu S."/>
            <person name="Feldman M."/>
            <person name="Wu J."/>
            <person name="Yu Y."/>
            <person name="Chen C."/>
            <person name="Johnson J."/>
            <person name="Rokhsar D."/>
            <person name="Baxter I."/>
            <person name="Schmutz J."/>
            <person name="Brutnell T."/>
            <person name="Kellogg E."/>
        </authorList>
    </citation>
    <scope>NUCLEOTIDE SEQUENCE [LARGE SCALE GENOMIC DNA]</scope>
</reference>
<dbReference type="EMBL" id="CM016560">
    <property type="protein sequence ID" value="TKV96921.1"/>
    <property type="molecule type" value="Genomic_DNA"/>
</dbReference>
<name>A0A4U6T6W3_SETVI</name>
<accession>A0A4U6T6W3</accession>
<feature type="region of interest" description="Disordered" evidence="1">
    <location>
        <begin position="97"/>
        <end position="132"/>
    </location>
</feature>
<feature type="compositionally biased region" description="Basic residues" evidence="1">
    <location>
        <begin position="108"/>
        <end position="124"/>
    </location>
</feature>
<feature type="compositionally biased region" description="Low complexity" evidence="1">
    <location>
        <begin position="10"/>
        <end position="23"/>
    </location>
</feature>
<dbReference type="Gramene" id="TKV96921">
    <property type="protein sequence ID" value="TKV96921"/>
    <property type="gene ID" value="SEVIR_9G461850v2"/>
</dbReference>
<evidence type="ECO:0000256" key="1">
    <source>
        <dbReference type="SAM" id="MobiDB-lite"/>
    </source>
</evidence>
<feature type="region of interest" description="Disordered" evidence="1">
    <location>
        <begin position="1"/>
        <end position="27"/>
    </location>
</feature>
<feature type="compositionally biased region" description="Low complexity" evidence="1">
    <location>
        <begin position="97"/>
        <end position="107"/>
    </location>
</feature>
<dbReference type="Proteomes" id="UP000298652">
    <property type="component" value="Chromosome 9"/>
</dbReference>
<evidence type="ECO:0000313" key="2">
    <source>
        <dbReference type="EMBL" id="TKV96921.1"/>
    </source>
</evidence>
<protein>
    <submittedName>
        <fullName evidence="2">Uncharacterized protein</fullName>
    </submittedName>
</protein>
<evidence type="ECO:0000313" key="3">
    <source>
        <dbReference type="Proteomes" id="UP000298652"/>
    </source>
</evidence>
<keyword evidence="3" id="KW-1185">Reference proteome</keyword>
<gene>
    <name evidence="2" type="ORF">SEVIR_9G461850v2</name>
</gene>
<dbReference type="AlphaFoldDB" id="A0A4U6T6W3"/>